<dbReference type="RefSeq" id="WP_076342907.1">
    <property type="nucleotide sequence ID" value="NZ_CP019082.1"/>
</dbReference>
<dbReference type="Pfam" id="PF08751">
    <property type="entry name" value="TrwC"/>
    <property type="match status" value="1"/>
</dbReference>
<evidence type="ECO:0000313" key="3">
    <source>
        <dbReference type="EMBL" id="APW58620.1"/>
    </source>
</evidence>
<name>A0A1U7CI49_9BACT</name>
<dbReference type="NCBIfam" id="NF041492">
    <property type="entry name" value="MobF"/>
    <property type="match status" value="1"/>
</dbReference>
<dbReference type="Gene3D" id="2.30.30.940">
    <property type="match status" value="1"/>
</dbReference>
<dbReference type="Gene3D" id="3.40.50.300">
    <property type="entry name" value="P-loop containing nucleotide triphosphate hydrolases"/>
    <property type="match status" value="2"/>
</dbReference>
<dbReference type="AlphaFoldDB" id="A0A1U7CI49"/>
<gene>
    <name evidence="3" type="primary">traI</name>
    <name evidence="3" type="ORF">BSF38_00018</name>
</gene>
<dbReference type="SUPFAM" id="SSF55464">
    <property type="entry name" value="Origin of replication-binding domain, RBD-like"/>
    <property type="match status" value="1"/>
</dbReference>
<organism evidence="3 4">
    <name type="scientific">Paludisphaera borealis</name>
    <dbReference type="NCBI Taxonomy" id="1387353"/>
    <lineage>
        <taxon>Bacteria</taxon>
        <taxon>Pseudomonadati</taxon>
        <taxon>Planctomycetota</taxon>
        <taxon>Planctomycetia</taxon>
        <taxon>Isosphaerales</taxon>
        <taxon>Isosphaeraceae</taxon>
        <taxon>Paludisphaera</taxon>
    </lineage>
</organism>
<dbReference type="STRING" id="1387353.BSF38_00018"/>
<dbReference type="EMBL" id="CP019082">
    <property type="protein sequence ID" value="APW58620.1"/>
    <property type="molecule type" value="Genomic_DNA"/>
</dbReference>
<dbReference type="KEGG" id="pbor:BSF38_00018"/>
<dbReference type="SUPFAM" id="SSF52540">
    <property type="entry name" value="P-loop containing nucleoside triphosphate hydrolases"/>
    <property type="match status" value="2"/>
</dbReference>
<feature type="region of interest" description="Disordered" evidence="1">
    <location>
        <begin position="283"/>
        <end position="304"/>
    </location>
</feature>
<sequence length="958" mass="106837">MLRMKPVGKGERGARRAELYYEKSDAGYYRAEGELHSEWIGKSGDMLGLTGQKPDYEHFKRLIRGLDPHTGEQLTARLRDDRIAAWDLTASMPKGPTLAIERGDTRVLDAFRESYREAFSMVERYATTRVRIDGRQDDRVTGNLLAYAIEHDETRPVEDENLPEDHPWRIMPLPDRHAHLVVPNETWDDVEQRWKAVKFRPIMDLRKYFDRSFDAIFAAKLSGLGYEIETRLKDDGKGKAGYYSWDIKGMPASVIERLSRRTQEVKRLEREIVAGRKALDPYAPDHLSPVERDRLGATSRRTKRDDLTSDDCHDYWASLISEEEGRQIDDTIGRARLGLNPKSPSLAAKAADFSMRHHFEKESALPIEQLVTTALEQSMGSATPDDIERELARQGVIVVDKDGRRLATTKQLMEEEDGLAAFAADGRGMVAAIGVEEGLTRKLETGETLNDGQWEAARGLLESQNRVNVVLGPAGAGKSKLLRKFDEGATLAGETVTYLGTTATAVKVLKKDGFEETQTVARFLLDEKMQQAAAGGRVVIDETSILGHADAAKLFAVARKHDLKLIFVGDPMQHGSIPRGAFLRLLTDYGHVKPFRLTEILRQKDPEYRAAAQSLSEGKSLAGFDALDKLGWVEEIDHGQDRYTHMAADYVQALQSGTAWNDVLIVAPTHREAGHITGEIRAQLREAGKLGDDEREFNRLAAVDTSEAERGEAATYRAGDVLVFHQNAKGGFTKGDRLKVTDPAAVPVEHADKFALFREEAIRLAAGDVIRFTSTVRTLGKDHVIKNGDAHAVAGFTDAGNIRLDNGWVVARDAGHFRQGFVETSIGSQGRTVQQVILGMSAEAGRAAINMQQLYVSASRASGRLRLYTDDKADIRDAIQKDSQKRLALDLKAVLPRETKREERRIDGIARRQRASALNRMRAAWKRASRPLTPKPPTPPLSHAARIMQQERSYGHER</sequence>
<dbReference type="OrthoDB" id="1826980at2"/>
<feature type="domain" description="TrwC relaxase" evidence="2">
    <location>
        <begin position="15"/>
        <end position="319"/>
    </location>
</feature>
<evidence type="ECO:0000259" key="2">
    <source>
        <dbReference type="Pfam" id="PF08751"/>
    </source>
</evidence>
<dbReference type="InterPro" id="IPR014862">
    <property type="entry name" value="TrwC"/>
</dbReference>
<keyword evidence="4" id="KW-1185">Reference proteome</keyword>
<dbReference type="InterPro" id="IPR027417">
    <property type="entry name" value="P-loop_NTPase"/>
</dbReference>
<reference evidence="4" key="1">
    <citation type="submission" date="2016-12" db="EMBL/GenBank/DDBJ databases">
        <title>Comparative genomics of four Isosphaeraceae planctomycetes: a common pool of plasmids and glycoside hydrolase genes.</title>
        <authorList>
            <person name="Ivanova A."/>
        </authorList>
    </citation>
    <scope>NUCLEOTIDE SEQUENCE [LARGE SCALE GENOMIC DNA]</scope>
    <source>
        <strain evidence="4">PX4</strain>
    </source>
</reference>
<accession>A0A1U7CI49</accession>
<dbReference type="Proteomes" id="UP000186309">
    <property type="component" value="Chromosome"/>
</dbReference>
<evidence type="ECO:0000256" key="1">
    <source>
        <dbReference type="SAM" id="MobiDB-lite"/>
    </source>
</evidence>
<dbReference type="Pfam" id="PF13604">
    <property type="entry name" value="AAA_30"/>
    <property type="match status" value="1"/>
</dbReference>
<evidence type="ECO:0000313" key="4">
    <source>
        <dbReference type="Proteomes" id="UP000186309"/>
    </source>
</evidence>
<protein>
    <submittedName>
        <fullName evidence="3">Multifunctional conjugation protein TraI</fullName>
    </submittedName>
</protein>
<proteinExistence type="predicted"/>
<feature type="region of interest" description="Disordered" evidence="1">
    <location>
        <begin position="920"/>
        <end position="958"/>
    </location>
</feature>